<dbReference type="SUPFAM" id="SSF48452">
    <property type="entry name" value="TPR-like"/>
    <property type="match status" value="1"/>
</dbReference>
<dbReference type="PANTHER" id="PTHR45138:SF9">
    <property type="entry name" value="DIGUANYLATE CYCLASE DGCM-RELATED"/>
    <property type="match status" value="1"/>
</dbReference>
<dbReference type="Pfam" id="PF00990">
    <property type="entry name" value="GGDEF"/>
    <property type="match status" value="1"/>
</dbReference>
<dbReference type="EMBL" id="JAUQYP010000001">
    <property type="protein sequence ID" value="MDO8106739.1"/>
    <property type="molecule type" value="Genomic_DNA"/>
</dbReference>
<dbReference type="GO" id="GO:0052621">
    <property type="term" value="F:diguanylate cyclase activity"/>
    <property type="evidence" value="ECO:0007669"/>
    <property type="project" value="UniProtKB-EC"/>
</dbReference>
<dbReference type="SUPFAM" id="SSF55073">
    <property type="entry name" value="Nucleotide cyclase"/>
    <property type="match status" value="1"/>
</dbReference>
<dbReference type="InterPro" id="IPR043128">
    <property type="entry name" value="Rev_trsase/Diguanyl_cyclase"/>
</dbReference>
<comment type="caution">
    <text evidence="3">The sequence shown here is derived from an EMBL/GenBank/DDBJ whole genome shotgun (WGS) entry which is preliminary data.</text>
</comment>
<protein>
    <submittedName>
        <fullName evidence="3">GGDEF domain-containing protein</fullName>
        <ecNumber evidence="3">2.7.7.65</ecNumber>
    </submittedName>
</protein>
<dbReference type="NCBIfam" id="TIGR00254">
    <property type="entry name" value="GGDEF"/>
    <property type="match status" value="1"/>
</dbReference>
<name>A0ABT9D7C8_9CELL</name>
<keyword evidence="3" id="KW-0548">Nucleotidyltransferase</keyword>
<evidence type="ECO:0000313" key="3">
    <source>
        <dbReference type="EMBL" id="MDO8106739.1"/>
    </source>
</evidence>
<dbReference type="SMART" id="SM00267">
    <property type="entry name" value="GGDEF"/>
    <property type="match status" value="1"/>
</dbReference>
<dbReference type="Gene3D" id="3.30.70.270">
    <property type="match status" value="1"/>
</dbReference>
<dbReference type="EC" id="2.7.7.65" evidence="3"/>
<dbReference type="PANTHER" id="PTHR45138">
    <property type="entry name" value="REGULATORY COMPONENTS OF SENSORY TRANSDUCTION SYSTEM"/>
    <property type="match status" value="1"/>
</dbReference>
<dbReference type="Proteomes" id="UP001232536">
    <property type="component" value="Unassembled WGS sequence"/>
</dbReference>
<keyword evidence="3" id="KW-0808">Transferase</keyword>
<evidence type="ECO:0000313" key="4">
    <source>
        <dbReference type="Proteomes" id="UP001232536"/>
    </source>
</evidence>
<evidence type="ECO:0000256" key="1">
    <source>
        <dbReference type="SAM" id="Coils"/>
    </source>
</evidence>
<proteinExistence type="predicted"/>
<dbReference type="InterPro" id="IPR050469">
    <property type="entry name" value="Diguanylate_Cyclase"/>
</dbReference>
<reference evidence="3 4" key="1">
    <citation type="submission" date="2023-07" db="EMBL/GenBank/DDBJ databases">
        <title>Description of novel actinomycetes strains, isolated from tidal flat sediment.</title>
        <authorList>
            <person name="Lu C."/>
        </authorList>
    </citation>
    <scope>NUCLEOTIDE SEQUENCE [LARGE SCALE GENOMIC DNA]</scope>
    <source>
        <strain evidence="3 4">SYSU T00b441</strain>
    </source>
</reference>
<dbReference type="CDD" id="cd01949">
    <property type="entry name" value="GGDEF"/>
    <property type="match status" value="1"/>
</dbReference>
<keyword evidence="1" id="KW-0175">Coiled coil</keyword>
<feature type="coiled-coil region" evidence="1">
    <location>
        <begin position="365"/>
        <end position="392"/>
    </location>
</feature>
<dbReference type="Gene3D" id="1.25.40.10">
    <property type="entry name" value="Tetratricopeptide repeat domain"/>
    <property type="match status" value="1"/>
</dbReference>
<evidence type="ECO:0000259" key="2">
    <source>
        <dbReference type="PROSITE" id="PS50887"/>
    </source>
</evidence>
<accession>A0ABT9D7C8</accession>
<gene>
    <name evidence="3" type="ORF">Q6348_05950</name>
</gene>
<organism evidence="3 4">
    <name type="scientific">Actinotalea lenta</name>
    <dbReference type="NCBI Taxonomy" id="3064654"/>
    <lineage>
        <taxon>Bacteria</taxon>
        <taxon>Bacillati</taxon>
        <taxon>Actinomycetota</taxon>
        <taxon>Actinomycetes</taxon>
        <taxon>Micrococcales</taxon>
        <taxon>Cellulomonadaceae</taxon>
        <taxon>Actinotalea</taxon>
    </lineage>
</organism>
<dbReference type="InterPro" id="IPR000160">
    <property type="entry name" value="GGDEF_dom"/>
</dbReference>
<dbReference type="RefSeq" id="WP_304600384.1">
    <property type="nucleotide sequence ID" value="NZ_JAUQYP010000001.1"/>
</dbReference>
<dbReference type="PROSITE" id="PS50887">
    <property type="entry name" value="GGDEF"/>
    <property type="match status" value="1"/>
</dbReference>
<keyword evidence="4" id="KW-1185">Reference proteome</keyword>
<sequence length="550" mass="58191">MPTLGLPVATAARSARNEDDADALVARLEASLHTTLAGCVTAAQDAATHAAQHADLRSEVVAHHYAATALRLLGDDAGALRACDRADLVATALADPVWQARVLECRGLVHHAVEDDEQALDLMRRAVAMCRRSGDSAATAEALTVLGRTYASFPPFAARAAATLSEARRLSVAAHDPDGAAAAQVSLAITYVATSEQIGRTNARGAVAAARQALAAARLAVEEADSAGLSALAIDARLAVATSLAAIGDDAALEQALDSVEAMLDRFPSPAQRLALHRLRATHLRSRDLPGDAMAEARRGLAVAVPNERLAERAELLEIVAAGLEAQDDLAAALAVRRELRDLVSARLDSLAERRSVLLAARLDADEARLAADRERRRAHELEARNARLSWEATHDSLTRLANRRALEDELARHCATGVRPLSVCLIDVDHFKRVNDEFSHATGDHVLARLGEALASAVRTGDLAARYGGEEFALVLPTADRRTAGIVAERIRARIEALVWARGVPDGRVTVSVGTTTADGPATPAELCAAADAAMYRAKNAGRNRVWVS</sequence>
<dbReference type="InterPro" id="IPR029787">
    <property type="entry name" value="Nucleotide_cyclase"/>
</dbReference>
<feature type="domain" description="GGDEF" evidence="2">
    <location>
        <begin position="420"/>
        <end position="550"/>
    </location>
</feature>
<dbReference type="InterPro" id="IPR011990">
    <property type="entry name" value="TPR-like_helical_dom_sf"/>
</dbReference>